<dbReference type="RefSeq" id="XP_022482762.1">
    <property type="nucleotide sequence ID" value="XM_022637378.1"/>
</dbReference>
<dbReference type="Proteomes" id="UP000177622">
    <property type="component" value="Unassembled WGS sequence"/>
</dbReference>
<organism evidence="1 2">
    <name type="scientific">Penicillium arizonense</name>
    <dbReference type="NCBI Taxonomy" id="1835702"/>
    <lineage>
        <taxon>Eukaryota</taxon>
        <taxon>Fungi</taxon>
        <taxon>Dikarya</taxon>
        <taxon>Ascomycota</taxon>
        <taxon>Pezizomycotina</taxon>
        <taxon>Eurotiomycetes</taxon>
        <taxon>Eurotiomycetidae</taxon>
        <taxon>Eurotiales</taxon>
        <taxon>Aspergillaceae</taxon>
        <taxon>Penicillium</taxon>
    </lineage>
</organism>
<dbReference type="OrthoDB" id="5419162at2759"/>
<evidence type="ECO:0008006" key="3">
    <source>
        <dbReference type="Google" id="ProtNLM"/>
    </source>
</evidence>
<reference evidence="1 2" key="1">
    <citation type="journal article" date="2016" name="Sci. Rep.">
        <title>Penicillium arizonense, a new, genome sequenced fungal species, reveals a high chemical diversity in secreted metabolites.</title>
        <authorList>
            <person name="Grijseels S."/>
            <person name="Nielsen J.C."/>
            <person name="Randelovic M."/>
            <person name="Nielsen J."/>
            <person name="Nielsen K.F."/>
            <person name="Workman M."/>
            <person name="Frisvad J.C."/>
        </authorList>
    </citation>
    <scope>NUCLEOTIDE SEQUENCE [LARGE SCALE GENOMIC DNA]</scope>
    <source>
        <strain evidence="1 2">CBS 141311</strain>
    </source>
</reference>
<name>A0A1F5L277_PENAI</name>
<accession>A0A1F5L277</accession>
<evidence type="ECO:0000313" key="1">
    <source>
        <dbReference type="EMBL" id="OGE47302.1"/>
    </source>
</evidence>
<sequence>MTPMSQCNAHNSFRQLPNNIRHQYITILNSKGIFDPMSGHKTSLNNSNVSDEGKGRTQAVLDQDVVGDHPHEELYNAGGDQNKDLTRFTAGLRATQNNPVGINKEKTKAYEELIRKGGETPEG</sequence>
<keyword evidence="2" id="KW-1185">Reference proteome</keyword>
<gene>
    <name evidence="1" type="ORF">PENARI_c050G08858</name>
</gene>
<dbReference type="AlphaFoldDB" id="A0A1F5L277"/>
<dbReference type="EMBL" id="LXJU01000050">
    <property type="protein sequence ID" value="OGE47302.1"/>
    <property type="molecule type" value="Genomic_DNA"/>
</dbReference>
<dbReference type="GeneID" id="34582112"/>
<evidence type="ECO:0000313" key="2">
    <source>
        <dbReference type="Proteomes" id="UP000177622"/>
    </source>
</evidence>
<proteinExistence type="predicted"/>
<dbReference type="Pfam" id="PF10346">
    <property type="entry name" value="Con-6"/>
    <property type="match status" value="1"/>
</dbReference>
<comment type="caution">
    <text evidence="1">The sequence shown here is derived from an EMBL/GenBank/DDBJ whole genome shotgun (WGS) entry which is preliminary data.</text>
</comment>
<protein>
    <recommendedName>
        <fullName evidence="3">Conidiation protein 6</fullName>
    </recommendedName>
</protein>
<dbReference type="InterPro" id="IPR018824">
    <property type="entry name" value="Conidiation-specific_6"/>
</dbReference>